<dbReference type="Proteomes" id="UP001291309">
    <property type="component" value="Unassembled WGS sequence"/>
</dbReference>
<protein>
    <submittedName>
        <fullName evidence="1">Uncharacterized protein</fullName>
    </submittedName>
</protein>
<gene>
    <name evidence="1" type="ORF">SYV04_34675</name>
</gene>
<sequence>MKSFVAVFDCAPLGVLPWMEAAAKAGGLTLVQQDDVGKWLSEDPEFRKAIMAPNIKSFSNPDPSLTPYYLKVLETKVPEPKVALHGWGWLVFAEKVDLCILDYAGLEQQRKKSVEGVAQKKMDDEFFKVKSYLFAEAKKRLPADRILQLQGFSSEKEKQELAVQFVQKLSR</sequence>
<name>A0ABU5HE86_9BACT</name>
<keyword evidence="2" id="KW-1185">Reference proteome</keyword>
<comment type="caution">
    <text evidence="1">The sequence shown here is derived from an EMBL/GenBank/DDBJ whole genome shotgun (WGS) entry which is preliminary data.</text>
</comment>
<dbReference type="RefSeq" id="WP_321550295.1">
    <property type="nucleotide sequence ID" value="NZ_JAXIVS010000015.1"/>
</dbReference>
<reference evidence="1 2" key="1">
    <citation type="submission" date="2023-12" db="EMBL/GenBank/DDBJ databases">
        <title>the genome sequence of Hyalangium sp. s54d21.</title>
        <authorList>
            <person name="Zhang X."/>
        </authorList>
    </citation>
    <scope>NUCLEOTIDE SEQUENCE [LARGE SCALE GENOMIC DNA]</scope>
    <source>
        <strain evidence="2">s54d21</strain>
    </source>
</reference>
<evidence type="ECO:0000313" key="1">
    <source>
        <dbReference type="EMBL" id="MDY7231585.1"/>
    </source>
</evidence>
<evidence type="ECO:0000313" key="2">
    <source>
        <dbReference type="Proteomes" id="UP001291309"/>
    </source>
</evidence>
<accession>A0ABU5HE86</accession>
<organism evidence="1 2">
    <name type="scientific">Hyalangium rubrum</name>
    <dbReference type="NCBI Taxonomy" id="3103134"/>
    <lineage>
        <taxon>Bacteria</taxon>
        <taxon>Pseudomonadati</taxon>
        <taxon>Myxococcota</taxon>
        <taxon>Myxococcia</taxon>
        <taxon>Myxococcales</taxon>
        <taxon>Cystobacterineae</taxon>
        <taxon>Archangiaceae</taxon>
        <taxon>Hyalangium</taxon>
    </lineage>
</organism>
<dbReference type="EMBL" id="JAXIVS010000015">
    <property type="protein sequence ID" value="MDY7231585.1"/>
    <property type="molecule type" value="Genomic_DNA"/>
</dbReference>
<proteinExistence type="predicted"/>